<keyword evidence="4" id="KW-1185">Reference proteome</keyword>
<feature type="transmembrane region" description="Helical" evidence="2">
    <location>
        <begin position="147"/>
        <end position="178"/>
    </location>
</feature>
<name>A0A3L8T1B2_CHLGU</name>
<organism evidence="3 4">
    <name type="scientific">Chloebia gouldiae</name>
    <name type="common">Gouldian finch</name>
    <name type="synonym">Erythrura gouldiae</name>
    <dbReference type="NCBI Taxonomy" id="44316"/>
    <lineage>
        <taxon>Eukaryota</taxon>
        <taxon>Metazoa</taxon>
        <taxon>Chordata</taxon>
        <taxon>Craniata</taxon>
        <taxon>Vertebrata</taxon>
        <taxon>Euteleostomi</taxon>
        <taxon>Archelosauria</taxon>
        <taxon>Archosauria</taxon>
        <taxon>Dinosauria</taxon>
        <taxon>Saurischia</taxon>
        <taxon>Theropoda</taxon>
        <taxon>Coelurosauria</taxon>
        <taxon>Aves</taxon>
        <taxon>Neognathae</taxon>
        <taxon>Neoaves</taxon>
        <taxon>Telluraves</taxon>
        <taxon>Australaves</taxon>
        <taxon>Passeriformes</taxon>
        <taxon>Passeroidea</taxon>
        <taxon>Passeridae</taxon>
        <taxon>Chloebia</taxon>
    </lineage>
</organism>
<feature type="compositionally biased region" description="Basic residues" evidence="1">
    <location>
        <begin position="90"/>
        <end position="99"/>
    </location>
</feature>
<gene>
    <name evidence="3" type="ORF">DV515_00000216</name>
</gene>
<evidence type="ECO:0000256" key="2">
    <source>
        <dbReference type="SAM" id="Phobius"/>
    </source>
</evidence>
<feature type="region of interest" description="Disordered" evidence="1">
    <location>
        <begin position="16"/>
        <end position="109"/>
    </location>
</feature>
<keyword evidence="2" id="KW-0812">Transmembrane</keyword>
<reference evidence="3 4" key="1">
    <citation type="journal article" date="2018" name="Proc. R. Soc. B">
        <title>A non-coding region near Follistatin controls head colour polymorphism in the Gouldian finch.</title>
        <authorList>
            <person name="Toomey M.B."/>
            <person name="Marques C.I."/>
            <person name="Andrade P."/>
            <person name="Araujo P.M."/>
            <person name="Sabatino S."/>
            <person name="Gazda M.A."/>
            <person name="Afonso S."/>
            <person name="Lopes R.J."/>
            <person name="Corbo J.C."/>
            <person name="Carneiro M."/>
        </authorList>
    </citation>
    <scope>NUCLEOTIDE SEQUENCE [LARGE SCALE GENOMIC DNA]</scope>
    <source>
        <strain evidence="3">Red01</strain>
        <tissue evidence="3">Muscle</tissue>
    </source>
</reference>
<sequence length="189" mass="20592">SLVWRVGVLPEGIHLVRSRPSGTGSLSPRCLCPRSCPSPARPRTLPGKEGQPRRGSRKPSERRGYQLALPGRTPSRTDAMPRASVSFRAPRPKSRRPTKGARSAAGDVAAARQAGNGAGSSARFPAASYRGLSCAADKHSPSLLCGGVWICFGFLFGFFFFLRFAGFLFFFFSFYLYLSYCGMRRCEAS</sequence>
<protein>
    <submittedName>
        <fullName evidence="3">Uncharacterized protein</fullName>
    </submittedName>
</protein>
<evidence type="ECO:0000313" key="3">
    <source>
        <dbReference type="EMBL" id="RLW13073.1"/>
    </source>
</evidence>
<dbReference type="Proteomes" id="UP000276834">
    <property type="component" value="Unassembled WGS sequence"/>
</dbReference>
<feature type="non-terminal residue" evidence="3">
    <location>
        <position position="1"/>
    </location>
</feature>
<dbReference type="EMBL" id="QUSF01000001">
    <property type="protein sequence ID" value="RLW13073.1"/>
    <property type="molecule type" value="Genomic_DNA"/>
</dbReference>
<accession>A0A3L8T1B2</accession>
<feature type="compositionally biased region" description="Low complexity" evidence="1">
    <location>
        <begin position="100"/>
        <end position="109"/>
    </location>
</feature>
<keyword evidence="2" id="KW-0472">Membrane</keyword>
<comment type="caution">
    <text evidence="3">The sequence shown here is derived from an EMBL/GenBank/DDBJ whole genome shotgun (WGS) entry which is preliminary data.</text>
</comment>
<dbReference type="AlphaFoldDB" id="A0A3L8T1B2"/>
<proteinExistence type="predicted"/>
<feature type="compositionally biased region" description="Low complexity" evidence="1">
    <location>
        <begin position="25"/>
        <end position="43"/>
    </location>
</feature>
<keyword evidence="2" id="KW-1133">Transmembrane helix</keyword>
<evidence type="ECO:0000313" key="4">
    <source>
        <dbReference type="Proteomes" id="UP000276834"/>
    </source>
</evidence>
<evidence type="ECO:0000256" key="1">
    <source>
        <dbReference type="SAM" id="MobiDB-lite"/>
    </source>
</evidence>
<feature type="non-terminal residue" evidence="3">
    <location>
        <position position="189"/>
    </location>
</feature>